<accession>A0ACB8TRI6</accession>
<dbReference type="Proteomes" id="UP001055072">
    <property type="component" value="Unassembled WGS sequence"/>
</dbReference>
<evidence type="ECO:0000313" key="1">
    <source>
        <dbReference type="EMBL" id="KAI0084673.1"/>
    </source>
</evidence>
<sequence length="389" mass="43270">FAARLVSLICITFAFLLHSTNLKWGLRVQNALGATKSFVLVSIAVGGVAVLLGVLGFHLDKNPGNLRWSTMWEGSESGGANAFITGSYSVIWSLIGYSNANYALSEIRNPIRPIKLATPLAKISITFVYMLVNIAYYTVVDKQDILGSGRIIAALFFGKLWGLWTERVSGHFYRILSLIVAISSLGNVLSVIFTQGRVIQELGREGILPFSGFFASNEPYDAPMAGLFSQWFMTSLLVTTVPPGDAYLFMLNASSYPLSIINTLVSGGLLLIRTAGTEFSKAYTWNPPFHAWYPVIAFFFMSNVFLVFAPLIPPIPAFRPYEHLPYWLHVSQGFVIALIGMIYWYVNFRWLPRRGGYAIIRERIVQEDGVSRNVMKKVPVLVAESEPLL</sequence>
<keyword evidence="2" id="KW-1185">Reference proteome</keyword>
<comment type="caution">
    <text evidence="1">The sequence shown here is derived from an EMBL/GenBank/DDBJ whole genome shotgun (WGS) entry which is preliminary data.</text>
</comment>
<gene>
    <name evidence="1" type="ORF">BDY19DRAFT_898087</name>
</gene>
<protein>
    <submittedName>
        <fullName evidence="1">Amino acid/polyamine transporter I</fullName>
    </submittedName>
</protein>
<evidence type="ECO:0000313" key="2">
    <source>
        <dbReference type="Proteomes" id="UP001055072"/>
    </source>
</evidence>
<dbReference type="EMBL" id="MU274939">
    <property type="protein sequence ID" value="KAI0084673.1"/>
    <property type="molecule type" value="Genomic_DNA"/>
</dbReference>
<proteinExistence type="predicted"/>
<feature type="non-terminal residue" evidence="1">
    <location>
        <position position="1"/>
    </location>
</feature>
<organism evidence="1 2">
    <name type="scientific">Irpex rosettiformis</name>
    <dbReference type="NCBI Taxonomy" id="378272"/>
    <lineage>
        <taxon>Eukaryota</taxon>
        <taxon>Fungi</taxon>
        <taxon>Dikarya</taxon>
        <taxon>Basidiomycota</taxon>
        <taxon>Agaricomycotina</taxon>
        <taxon>Agaricomycetes</taxon>
        <taxon>Polyporales</taxon>
        <taxon>Irpicaceae</taxon>
        <taxon>Irpex</taxon>
    </lineage>
</organism>
<reference evidence="1" key="1">
    <citation type="journal article" date="2021" name="Environ. Microbiol.">
        <title>Gene family expansions and transcriptome signatures uncover fungal adaptations to wood decay.</title>
        <authorList>
            <person name="Hage H."/>
            <person name="Miyauchi S."/>
            <person name="Viragh M."/>
            <person name="Drula E."/>
            <person name="Min B."/>
            <person name="Chaduli D."/>
            <person name="Navarro D."/>
            <person name="Favel A."/>
            <person name="Norest M."/>
            <person name="Lesage-Meessen L."/>
            <person name="Balint B."/>
            <person name="Merenyi Z."/>
            <person name="de Eugenio L."/>
            <person name="Morin E."/>
            <person name="Martinez A.T."/>
            <person name="Baldrian P."/>
            <person name="Stursova M."/>
            <person name="Martinez M.J."/>
            <person name="Novotny C."/>
            <person name="Magnuson J.K."/>
            <person name="Spatafora J.W."/>
            <person name="Maurice S."/>
            <person name="Pangilinan J."/>
            <person name="Andreopoulos W."/>
            <person name="LaButti K."/>
            <person name="Hundley H."/>
            <person name="Na H."/>
            <person name="Kuo A."/>
            <person name="Barry K."/>
            <person name="Lipzen A."/>
            <person name="Henrissat B."/>
            <person name="Riley R."/>
            <person name="Ahrendt S."/>
            <person name="Nagy L.G."/>
            <person name="Grigoriev I.V."/>
            <person name="Martin F."/>
            <person name="Rosso M.N."/>
        </authorList>
    </citation>
    <scope>NUCLEOTIDE SEQUENCE</scope>
    <source>
        <strain evidence="1">CBS 384.51</strain>
    </source>
</reference>
<name>A0ACB8TRI6_9APHY</name>